<proteinExistence type="predicted"/>
<dbReference type="RefSeq" id="WP_068349205.1">
    <property type="nucleotide sequence ID" value="NZ_CP016033.1"/>
</dbReference>
<organism evidence="1 2">
    <name type="scientific">Erythrobacter neustonensis</name>
    <dbReference type="NCBI Taxonomy" id="1112"/>
    <lineage>
        <taxon>Bacteria</taxon>
        <taxon>Pseudomonadati</taxon>
        <taxon>Pseudomonadota</taxon>
        <taxon>Alphaproteobacteria</taxon>
        <taxon>Sphingomonadales</taxon>
        <taxon>Erythrobacteraceae</taxon>
        <taxon>Erythrobacter/Porphyrobacter group</taxon>
        <taxon>Erythrobacter</taxon>
    </lineage>
</organism>
<dbReference type="Proteomes" id="UP000078263">
    <property type="component" value="Chromosome"/>
</dbReference>
<sequence length="320" mass="33436">MAMATATMAAPTPRGVPKEVYAAVKARFGTAHAALYEGADGAPVVPQPPTVMFRKVDINRDGTSDWLVDYERASTVIGGLCGTGGCLKQVFVSRGDGSYGLGFAAQAIKITVKRANSAMPAVLANMHGVHCGGTGSDACVIPMRWEPTAGRLVPVAYPDGAAVIRPFDALADAPVAAPPTILAKRDADRAICEKAGFTLPDADGESATYPFLDVNGDAILDWIVQPYCMQSETDDPVETPDGAQAAMPVLDNAVFVSRGSDFVNVWSGPDSLAFDLTGAQPAMVVSQEGSICDNDEAGACDATTTYIWDKVSSKIMILAQ</sequence>
<name>A0A192D1N2_9SPHN</name>
<protein>
    <submittedName>
        <fullName evidence="1">Uncharacterized protein</fullName>
    </submittedName>
</protein>
<evidence type="ECO:0000313" key="2">
    <source>
        <dbReference type="Proteomes" id="UP000078263"/>
    </source>
</evidence>
<dbReference type="STRING" id="1112.A9D12_01745"/>
<keyword evidence="2" id="KW-1185">Reference proteome</keyword>
<accession>A0A192D1N2</accession>
<gene>
    <name evidence="1" type="ORF">A9D12_01745</name>
</gene>
<reference evidence="1 2" key="1">
    <citation type="submission" date="2016-05" db="EMBL/GenBank/DDBJ databases">
        <title>Compelete Genome Sequence of Bacteriochlorophyll-Synthesizing Bacterium Porphyrobacter neustonensis DSM 9434.</title>
        <authorList>
            <person name="Shi X.-L."/>
            <person name="Wu Y.-H."/>
            <person name="Cheng H."/>
            <person name="Xu L."/>
            <person name="Zhang X.-Q."/>
            <person name="Wang C.-S."/>
            <person name="Xu X.-W."/>
        </authorList>
    </citation>
    <scope>NUCLEOTIDE SEQUENCE [LARGE SCALE GENOMIC DNA]</scope>
    <source>
        <strain evidence="1 2">DSM 9434</strain>
    </source>
</reference>
<dbReference type="AlphaFoldDB" id="A0A192D1N2"/>
<dbReference type="EMBL" id="CP016033">
    <property type="protein sequence ID" value="ANK11876.1"/>
    <property type="molecule type" value="Genomic_DNA"/>
</dbReference>
<dbReference type="KEGG" id="pns:A9D12_01745"/>
<evidence type="ECO:0000313" key="1">
    <source>
        <dbReference type="EMBL" id="ANK11876.1"/>
    </source>
</evidence>